<accession>A0A6V2LKK2</accession>
<keyword evidence="5 7" id="KW-1133">Transmembrane helix</keyword>
<evidence type="ECO:0000256" key="8">
    <source>
        <dbReference type="SAM" id="SignalP"/>
    </source>
</evidence>
<evidence type="ECO:0000259" key="9">
    <source>
        <dbReference type="SMART" id="SM01190"/>
    </source>
</evidence>
<evidence type="ECO:0000256" key="4">
    <source>
        <dbReference type="ARBA" id="ARBA00022729"/>
    </source>
</evidence>
<dbReference type="EMBL" id="HBNS01042774">
    <property type="protein sequence ID" value="CAE4641935.1"/>
    <property type="molecule type" value="Transcribed_RNA"/>
</dbReference>
<evidence type="ECO:0000256" key="5">
    <source>
        <dbReference type="ARBA" id="ARBA00022989"/>
    </source>
</evidence>
<evidence type="ECO:0000256" key="2">
    <source>
        <dbReference type="ARBA" id="ARBA00007104"/>
    </source>
</evidence>
<dbReference type="PANTHER" id="PTHR22811">
    <property type="entry name" value="TRANSMEMBRANE EMP24 DOMAIN-CONTAINING PROTEIN"/>
    <property type="match status" value="1"/>
</dbReference>
<keyword evidence="6 7" id="KW-0472">Membrane</keyword>
<reference evidence="11" key="1">
    <citation type="submission" date="2021-01" db="EMBL/GenBank/DDBJ databases">
        <authorList>
            <person name="Corre E."/>
            <person name="Pelletier E."/>
            <person name="Niang G."/>
            <person name="Scheremetjew M."/>
            <person name="Finn R."/>
            <person name="Kale V."/>
            <person name="Holt S."/>
            <person name="Cochrane G."/>
            <person name="Meng A."/>
            <person name="Brown T."/>
            <person name="Cohen L."/>
        </authorList>
    </citation>
    <scope>NUCLEOTIDE SEQUENCE</scope>
    <source>
        <strain evidence="11">GSO104</strain>
    </source>
</reference>
<feature type="chain" id="PRO_5035677436" description="GOLD domain-containing protein" evidence="8">
    <location>
        <begin position="23"/>
        <end position="250"/>
    </location>
</feature>
<evidence type="ECO:0000256" key="6">
    <source>
        <dbReference type="ARBA" id="ARBA00023136"/>
    </source>
</evidence>
<feature type="signal peptide" evidence="8">
    <location>
        <begin position="1"/>
        <end position="22"/>
    </location>
</feature>
<feature type="transmembrane region" description="Helical" evidence="7">
    <location>
        <begin position="218"/>
        <end position="240"/>
    </location>
</feature>
<dbReference type="SMART" id="SM01190">
    <property type="entry name" value="EMP24_GP25L"/>
    <property type="match status" value="1"/>
</dbReference>
<feature type="domain" description="GOLD" evidence="9">
    <location>
        <begin position="24"/>
        <end position="245"/>
    </location>
</feature>
<dbReference type="InterPro" id="IPR015720">
    <property type="entry name" value="Emp24-like"/>
</dbReference>
<comment type="similarity">
    <text evidence="2">Belongs to the EMP24/GP25L family.</text>
</comment>
<comment type="subcellular location">
    <subcellularLocation>
        <location evidence="1">Membrane</location>
        <topology evidence="1">Single-pass type I membrane protein</topology>
    </subcellularLocation>
</comment>
<evidence type="ECO:0000256" key="7">
    <source>
        <dbReference type="SAM" id="Phobius"/>
    </source>
</evidence>
<dbReference type="EMBL" id="HBNS01042776">
    <property type="protein sequence ID" value="CAE4641938.1"/>
    <property type="molecule type" value="Transcribed_RNA"/>
</dbReference>
<evidence type="ECO:0000256" key="1">
    <source>
        <dbReference type="ARBA" id="ARBA00004479"/>
    </source>
</evidence>
<dbReference type="Pfam" id="PF01105">
    <property type="entry name" value="EMP24_GP25L"/>
    <property type="match status" value="1"/>
</dbReference>
<keyword evidence="3 7" id="KW-0812">Transmembrane</keyword>
<evidence type="ECO:0000256" key="3">
    <source>
        <dbReference type="ARBA" id="ARBA00022692"/>
    </source>
</evidence>
<organism evidence="11">
    <name type="scientific">Ditylum brightwellii</name>
    <dbReference type="NCBI Taxonomy" id="49249"/>
    <lineage>
        <taxon>Eukaryota</taxon>
        <taxon>Sar</taxon>
        <taxon>Stramenopiles</taxon>
        <taxon>Ochrophyta</taxon>
        <taxon>Bacillariophyta</taxon>
        <taxon>Mediophyceae</taxon>
        <taxon>Lithodesmiophycidae</taxon>
        <taxon>Lithodesmiales</taxon>
        <taxon>Lithodesmiaceae</taxon>
        <taxon>Ditylum</taxon>
    </lineage>
</organism>
<evidence type="ECO:0000313" key="11">
    <source>
        <dbReference type="EMBL" id="CAE4641938.1"/>
    </source>
</evidence>
<dbReference type="InterPro" id="IPR009038">
    <property type="entry name" value="GOLD_dom"/>
</dbReference>
<dbReference type="GO" id="GO:0016020">
    <property type="term" value="C:membrane"/>
    <property type="evidence" value="ECO:0007669"/>
    <property type="project" value="UniProtKB-SubCell"/>
</dbReference>
<dbReference type="AlphaFoldDB" id="A0A6V2LKK2"/>
<proteinExistence type="inferred from homology"/>
<sequence>MMNIEVLLWIMCALSALTVVEGQRFTIDVESGTEHCFSILIPARKAYGITGTFEELDDAVKANRVTPLKVEIYDPEKKAVFTSKRTLSAGSFDVRTDASSNGGRYKICIKNGMEDRPKDNQQRQVGLSLRIKSDLFDQMRQYSQRNAANVNKDETPEEKQQREWKEQAEIEKLERTQTIAALSEKLSTKIDALTDHMTYLKVRYDVHEHLSGVTFGRIVWWNVVQILALIFVSLGQIFAIRKAVDKKRYL</sequence>
<gene>
    <name evidence="10" type="ORF">DBRI00130_LOCUS33227</name>
    <name evidence="11" type="ORF">DBRI00130_LOCUS33229</name>
</gene>
<keyword evidence="4 8" id="KW-0732">Signal</keyword>
<protein>
    <recommendedName>
        <fullName evidence="9">GOLD domain-containing protein</fullName>
    </recommendedName>
</protein>
<evidence type="ECO:0000313" key="10">
    <source>
        <dbReference type="EMBL" id="CAE4641935.1"/>
    </source>
</evidence>
<name>A0A6V2LKK2_9STRA</name>